<dbReference type="AlphaFoldDB" id="A0A7W9MHC6"/>
<dbReference type="EMBL" id="JACHMP010000001">
    <property type="protein sequence ID" value="MBB5820318.1"/>
    <property type="molecule type" value="Genomic_DNA"/>
</dbReference>
<comment type="caution">
    <text evidence="2">The sequence shown here is derived from an EMBL/GenBank/DDBJ whole genome shotgun (WGS) entry which is preliminary data.</text>
</comment>
<keyword evidence="3" id="KW-1185">Reference proteome</keyword>
<proteinExistence type="predicted"/>
<evidence type="ECO:0000256" key="1">
    <source>
        <dbReference type="SAM" id="MobiDB-lite"/>
    </source>
</evidence>
<evidence type="ECO:0000313" key="2">
    <source>
        <dbReference type="EMBL" id="MBB5820318.1"/>
    </source>
</evidence>
<name>A0A7W9MHC6_9ACTN</name>
<organism evidence="2 3">
    <name type="scientific">Streptosporangium becharense</name>
    <dbReference type="NCBI Taxonomy" id="1816182"/>
    <lineage>
        <taxon>Bacteria</taxon>
        <taxon>Bacillati</taxon>
        <taxon>Actinomycetota</taxon>
        <taxon>Actinomycetes</taxon>
        <taxon>Streptosporangiales</taxon>
        <taxon>Streptosporangiaceae</taxon>
        <taxon>Streptosporangium</taxon>
    </lineage>
</organism>
<sequence length="60" mass="6812">MNSETNRETQARSAEEERRELREADIEQYIHDLAVSAPPLSSEDCSRIAQLLWPVEGGAR</sequence>
<accession>A0A7W9MHC6</accession>
<dbReference type="Proteomes" id="UP000540685">
    <property type="component" value="Unassembled WGS sequence"/>
</dbReference>
<protein>
    <submittedName>
        <fullName evidence="2">Uncharacterized protein</fullName>
    </submittedName>
</protein>
<feature type="region of interest" description="Disordered" evidence="1">
    <location>
        <begin position="1"/>
        <end position="20"/>
    </location>
</feature>
<evidence type="ECO:0000313" key="3">
    <source>
        <dbReference type="Proteomes" id="UP000540685"/>
    </source>
</evidence>
<gene>
    <name evidence="2" type="ORF">F4562_003380</name>
</gene>
<reference evidence="2 3" key="1">
    <citation type="submission" date="2020-08" db="EMBL/GenBank/DDBJ databases">
        <title>Sequencing the genomes of 1000 actinobacteria strains.</title>
        <authorList>
            <person name="Klenk H.-P."/>
        </authorList>
    </citation>
    <scope>NUCLEOTIDE SEQUENCE [LARGE SCALE GENOMIC DNA]</scope>
    <source>
        <strain evidence="2 3">DSM 46887</strain>
    </source>
</reference>